<keyword evidence="2" id="KW-0472">Membrane</keyword>
<gene>
    <name evidence="3" type="ORF">D9C73_006820</name>
</gene>
<proteinExistence type="inferred from homology"/>
<dbReference type="STRING" id="240159.A0A4U5UE12"/>
<comment type="similarity">
    <text evidence="1">Belongs to the apolipoprotein L family.</text>
</comment>
<keyword evidence="2" id="KW-1133">Transmembrane helix</keyword>
<evidence type="ECO:0000313" key="4">
    <source>
        <dbReference type="Proteomes" id="UP000298787"/>
    </source>
</evidence>
<reference evidence="3 4" key="1">
    <citation type="submission" date="2019-01" db="EMBL/GenBank/DDBJ databases">
        <title>Genome Assembly of Collichthys lucidus.</title>
        <authorList>
            <person name="Cai M."/>
            <person name="Xiao S."/>
        </authorList>
    </citation>
    <scope>NUCLEOTIDE SEQUENCE [LARGE SCALE GENOMIC DNA]</scope>
    <source>
        <strain evidence="3">JT15FE1705JMU</strain>
        <tissue evidence="3">Muscle</tissue>
    </source>
</reference>
<accession>A0A4U5UE12</accession>
<dbReference type="GO" id="GO:0006869">
    <property type="term" value="P:lipid transport"/>
    <property type="evidence" value="ECO:0007669"/>
    <property type="project" value="InterPro"/>
</dbReference>
<dbReference type="PANTHER" id="PTHR14096">
    <property type="entry name" value="APOLIPOPROTEIN L"/>
    <property type="match status" value="1"/>
</dbReference>
<evidence type="ECO:0000256" key="2">
    <source>
        <dbReference type="SAM" id="Phobius"/>
    </source>
</evidence>
<sequence>MVNESADRKAIKSVIKEFNEKTDAIALWLQEIGNSLQAFNASHLGDIPNTENSPLGQDNSTSFGRVVGRGISGLSELSRQLRVVNIGKIAAQASRVVRVAELATGVLSGLFVAVDIFFIAMDAKEIHQIKQTQADGTPCSETMKFAQSIRHAAKELQKVLDEFKAIMDAIPSLEDEKELQWDPME</sequence>
<name>A0A4U5UE12_COLLU</name>
<dbReference type="PANTHER" id="PTHR14096:SF34">
    <property type="entry name" value="APOLIPOPROTEIN L3-LIKE-RELATED"/>
    <property type="match status" value="1"/>
</dbReference>
<protein>
    <recommendedName>
        <fullName evidence="5">Apolipoprotein L3</fullName>
    </recommendedName>
</protein>
<evidence type="ECO:0000313" key="3">
    <source>
        <dbReference type="EMBL" id="TKS72743.1"/>
    </source>
</evidence>
<dbReference type="GO" id="GO:0042157">
    <property type="term" value="P:lipoprotein metabolic process"/>
    <property type="evidence" value="ECO:0007669"/>
    <property type="project" value="InterPro"/>
</dbReference>
<evidence type="ECO:0008006" key="5">
    <source>
        <dbReference type="Google" id="ProtNLM"/>
    </source>
</evidence>
<dbReference type="Proteomes" id="UP000298787">
    <property type="component" value="Chromosome 6"/>
</dbReference>
<dbReference type="AlphaFoldDB" id="A0A4U5UE12"/>
<dbReference type="GO" id="GO:0016020">
    <property type="term" value="C:membrane"/>
    <property type="evidence" value="ECO:0007669"/>
    <property type="project" value="TreeGrafter"/>
</dbReference>
<keyword evidence="2" id="KW-0812">Transmembrane</keyword>
<dbReference type="InterPro" id="IPR008405">
    <property type="entry name" value="ApoL"/>
</dbReference>
<dbReference type="GO" id="GO:0008289">
    <property type="term" value="F:lipid binding"/>
    <property type="evidence" value="ECO:0007669"/>
    <property type="project" value="InterPro"/>
</dbReference>
<keyword evidence="4" id="KW-1185">Reference proteome</keyword>
<dbReference type="EMBL" id="CM014083">
    <property type="protein sequence ID" value="TKS72743.1"/>
    <property type="molecule type" value="Genomic_DNA"/>
</dbReference>
<feature type="transmembrane region" description="Helical" evidence="2">
    <location>
        <begin position="102"/>
        <end position="121"/>
    </location>
</feature>
<dbReference type="GO" id="GO:0005576">
    <property type="term" value="C:extracellular region"/>
    <property type="evidence" value="ECO:0007669"/>
    <property type="project" value="InterPro"/>
</dbReference>
<evidence type="ECO:0000256" key="1">
    <source>
        <dbReference type="ARBA" id="ARBA00010090"/>
    </source>
</evidence>
<organism evidence="3 4">
    <name type="scientific">Collichthys lucidus</name>
    <name type="common">Big head croaker</name>
    <name type="synonym">Sciaena lucida</name>
    <dbReference type="NCBI Taxonomy" id="240159"/>
    <lineage>
        <taxon>Eukaryota</taxon>
        <taxon>Metazoa</taxon>
        <taxon>Chordata</taxon>
        <taxon>Craniata</taxon>
        <taxon>Vertebrata</taxon>
        <taxon>Euteleostomi</taxon>
        <taxon>Actinopterygii</taxon>
        <taxon>Neopterygii</taxon>
        <taxon>Teleostei</taxon>
        <taxon>Neoteleostei</taxon>
        <taxon>Acanthomorphata</taxon>
        <taxon>Eupercaria</taxon>
        <taxon>Sciaenidae</taxon>
        <taxon>Collichthys</taxon>
    </lineage>
</organism>